<keyword evidence="5" id="KW-0547">Nucleotide-binding</keyword>
<dbReference type="InterPro" id="IPR036890">
    <property type="entry name" value="HATPase_C_sf"/>
</dbReference>
<dbReference type="InterPro" id="IPR050482">
    <property type="entry name" value="Sensor_HK_TwoCompSys"/>
</dbReference>
<dbReference type="Gene3D" id="3.30.565.10">
    <property type="entry name" value="Histidine kinase-like ATPase, C-terminal domain"/>
    <property type="match status" value="1"/>
</dbReference>
<organism evidence="11 12">
    <name type="scientific">Microbacterium oryzae</name>
    <dbReference type="NCBI Taxonomy" id="743009"/>
    <lineage>
        <taxon>Bacteria</taxon>
        <taxon>Bacillati</taxon>
        <taxon>Actinomycetota</taxon>
        <taxon>Actinomycetes</taxon>
        <taxon>Micrococcales</taxon>
        <taxon>Microbacteriaceae</taxon>
        <taxon>Microbacterium</taxon>
    </lineage>
</organism>
<evidence type="ECO:0000256" key="4">
    <source>
        <dbReference type="ARBA" id="ARBA00022679"/>
    </source>
</evidence>
<keyword evidence="4" id="KW-0808">Transferase</keyword>
<feature type="transmembrane region" description="Helical" evidence="9">
    <location>
        <begin position="164"/>
        <end position="182"/>
    </location>
</feature>
<sequence length="415" mass="43206">MSDSDLALPRPPGVLRRWLDAHPRTVDGLLVFACEVLPALLALVLAAAVPEGEAVPVWTLVATGIGIAAGSAALIARRRRPLTAAIVCGVVAVLPLPLSMGGQLAVFVALYALGVHSTTRRAWTGYGIVAGITLVVSGLATWLALTRPDLPADPHFSVSSPATALPNAIVFLVPTLLGLTVGNRRRYIDALLARAADLARERDQRAQLAVADERARIAREMHDIVSHSLTVMITLSEGAAAQAEAGRPGAPAAMRTVAETGRASLAEMRRLLGVLRSPDEGAAVAPLPGADDLDALVERFRGAGLAVRLTRDGAPIADAALALTVFRIVQEGLTNVLRHAPGARRVAAVVRREDGRVVVEIVNGPGTRPDSGPSGRGTGIIGLRERAALYAGTIEAGATADGGWRLHAELREGQG</sequence>
<dbReference type="Pfam" id="PF07730">
    <property type="entry name" value="HisKA_3"/>
    <property type="match status" value="1"/>
</dbReference>
<evidence type="ECO:0000256" key="1">
    <source>
        <dbReference type="ARBA" id="ARBA00000085"/>
    </source>
</evidence>
<dbReference type="GO" id="GO:0000155">
    <property type="term" value="F:phosphorelay sensor kinase activity"/>
    <property type="evidence" value="ECO:0007669"/>
    <property type="project" value="InterPro"/>
</dbReference>
<accession>A0A6I6DV63</accession>
<evidence type="ECO:0000256" key="8">
    <source>
        <dbReference type="ARBA" id="ARBA00023012"/>
    </source>
</evidence>
<evidence type="ECO:0000256" key="3">
    <source>
        <dbReference type="ARBA" id="ARBA00022553"/>
    </source>
</evidence>
<feature type="transmembrane region" description="Helical" evidence="9">
    <location>
        <begin position="55"/>
        <end position="76"/>
    </location>
</feature>
<keyword evidence="8" id="KW-0902">Two-component regulatory system</keyword>
<dbReference type="RefSeq" id="WP_156242510.1">
    <property type="nucleotide sequence ID" value="NZ_BAAAZL010000004.1"/>
</dbReference>
<keyword evidence="9" id="KW-0472">Membrane</keyword>
<feature type="transmembrane region" description="Helical" evidence="9">
    <location>
        <begin position="28"/>
        <end position="48"/>
    </location>
</feature>
<evidence type="ECO:0000256" key="7">
    <source>
        <dbReference type="ARBA" id="ARBA00022840"/>
    </source>
</evidence>
<dbReference type="CDD" id="cd16917">
    <property type="entry name" value="HATPase_UhpB-NarQ-NarX-like"/>
    <property type="match status" value="1"/>
</dbReference>
<dbReference type="PANTHER" id="PTHR24421">
    <property type="entry name" value="NITRATE/NITRITE SENSOR PROTEIN NARX-RELATED"/>
    <property type="match status" value="1"/>
</dbReference>
<reference evidence="11 12" key="1">
    <citation type="submission" date="2018-09" db="EMBL/GenBank/DDBJ databases">
        <title>Whole genome sequencing of Microbacterium oryzae strain MB-10T.</title>
        <authorList>
            <person name="Das S.K."/>
        </authorList>
    </citation>
    <scope>NUCLEOTIDE SEQUENCE [LARGE SCALE GENOMIC DNA]</scope>
    <source>
        <strain evidence="11 12">MB-10</strain>
    </source>
</reference>
<keyword evidence="3" id="KW-0597">Phosphoprotein</keyword>
<evidence type="ECO:0000256" key="9">
    <source>
        <dbReference type="SAM" id="Phobius"/>
    </source>
</evidence>
<keyword evidence="7" id="KW-0067">ATP-binding</keyword>
<dbReference type="Gene3D" id="1.20.5.1930">
    <property type="match status" value="1"/>
</dbReference>
<proteinExistence type="predicted"/>
<evidence type="ECO:0000313" key="12">
    <source>
        <dbReference type="Proteomes" id="UP000422989"/>
    </source>
</evidence>
<keyword evidence="6 11" id="KW-0418">Kinase</keyword>
<keyword evidence="12" id="KW-1185">Reference proteome</keyword>
<feature type="transmembrane region" description="Helical" evidence="9">
    <location>
        <begin position="125"/>
        <end position="144"/>
    </location>
</feature>
<dbReference type="EMBL" id="CP032550">
    <property type="protein sequence ID" value="QGU28006.1"/>
    <property type="molecule type" value="Genomic_DNA"/>
</dbReference>
<dbReference type="SUPFAM" id="SSF55874">
    <property type="entry name" value="ATPase domain of HSP90 chaperone/DNA topoisomerase II/histidine kinase"/>
    <property type="match status" value="1"/>
</dbReference>
<evidence type="ECO:0000259" key="10">
    <source>
        <dbReference type="Pfam" id="PF07730"/>
    </source>
</evidence>
<dbReference type="GO" id="GO:0046983">
    <property type="term" value="F:protein dimerization activity"/>
    <property type="evidence" value="ECO:0007669"/>
    <property type="project" value="InterPro"/>
</dbReference>
<evidence type="ECO:0000256" key="6">
    <source>
        <dbReference type="ARBA" id="ARBA00022777"/>
    </source>
</evidence>
<dbReference type="AlphaFoldDB" id="A0A6I6DV63"/>
<keyword evidence="9" id="KW-0812">Transmembrane</keyword>
<dbReference type="PANTHER" id="PTHR24421:SF10">
    <property type="entry name" value="NITRATE_NITRITE SENSOR PROTEIN NARQ"/>
    <property type="match status" value="1"/>
</dbReference>
<dbReference type="EC" id="2.7.13.3" evidence="2"/>
<dbReference type="InterPro" id="IPR011712">
    <property type="entry name" value="Sig_transdc_His_kin_sub3_dim/P"/>
</dbReference>
<dbReference type="OrthoDB" id="227596at2"/>
<keyword evidence="9" id="KW-1133">Transmembrane helix</keyword>
<evidence type="ECO:0000313" key="11">
    <source>
        <dbReference type="EMBL" id="QGU28006.1"/>
    </source>
</evidence>
<dbReference type="Proteomes" id="UP000422989">
    <property type="component" value="Chromosome"/>
</dbReference>
<protein>
    <recommendedName>
        <fullName evidence="2">histidine kinase</fullName>
        <ecNumber evidence="2">2.7.13.3</ecNumber>
    </recommendedName>
</protein>
<dbReference type="KEGG" id="moj:D7D94_10240"/>
<gene>
    <name evidence="11" type="ORF">D7D94_10240</name>
</gene>
<dbReference type="GO" id="GO:0016020">
    <property type="term" value="C:membrane"/>
    <property type="evidence" value="ECO:0007669"/>
    <property type="project" value="InterPro"/>
</dbReference>
<name>A0A6I6DV63_9MICO</name>
<feature type="transmembrane region" description="Helical" evidence="9">
    <location>
        <begin position="82"/>
        <end position="113"/>
    </location>
</feature>
<evidence type="ECO:0000256" key="2">
    <source>
        <dbReference type="ARBA" id="ARBA00012438"/>
    </source>
</evidence>
<comment type="catalytic activity">
    <reaction evidence="1">
        <text>ATP + protein L-histidine = ADP + protein N-phospho-L-histidine.</text>
        <dbReference type="EC" id="2.7.13.3"/>
    </reaction>
</comment>
<dbReference type="GO" id="GO:0005524">
    <property type="term" value="F:ATP binding"/>
    <property type="evidence" value="ECO:0007669"/>
    <property type="project" value="UniProtKB-KW"/>
</dbReference>
<feature type="domain" description="Signal transduction histidine kinase subgroup 3 dimerisation and phosphoacceptor" evidence="10">
    <location>
        <begin position="213"/>
        <end position="279"/>
    </location>
</feature>
<evidence type="ECO:0000256" key="5">
    <source>
        <dbReference type="ARBA" id="ARBA00022741"/>
    </source>
</evidence>